<dbReference type="InterPro" id="IPR024671">
    <property type="entry name" value="Atg22-like"/>
</dbReference>
<evidence type="ECO:0000256" key="6">
    <source>
        <dbReference type="SAM" id="Phobius"/>
    </source>
</evidence>
<evidence type="ECO:0000259" key="7">
    <source>
        <dbReference type="PROSITE" id="PS50850"/>
    </source>
</evidence>
<protein>
    <submittedName>
        <fullName evidence="8">MFS transporter</fullName>
    </submittedName>
</protein>
<keyword evidence="4 6" id="KW-1133">Transmembrane helix</keyword>
<name>A0ABW4PAE5_9NOCA</name>
<feature type="transmembrane region" description="Helical" evidence="6">
    <location>
        <begin position="69"/>
        <end position="86"/>
    </location>
</feature>
<dbReference type="Pfam" id="PF11700">
    <property type="entry name" value="ATG22"/>
    <property type="match status" value="1"/>
</dbReference>
<feature type="transmembrane region" description="Helical" evidence="6">
    <location>
        <begin position="298"/>
        <end position="316"/>
    </location>
</feature>
<feature type="transmembrane region" description="Helical" evidence="6">
    <location>
        <begin position="204"/>
        <end position="226"/>
    </location>
</feature>
<keyword evidence="9" id="KW-1185">Reference proteome</keyword>
<dbReference type="EMBL" id="JBHUFB010000021">
    <property type="protein sequence ID" value="MFD1815510.1"/>
    <property type="molecule type" value="Genomic_DNA"/>
</dbReference>
<proteinExistence type="predicted"/>
<dbReference type="PANTHER" id="PTHR23519:SF1">
    <property type="entry name" value="AUTOPHAGY-RELATED PROTEIN 22"/>
    <property type="match status" value="1"/>
</dbReference>
<dbReference type="RefSeq" id="WP_378487970.1">
    <property type="nucleotide sequence ID" value="NZ_JBHUFB010000021.1"/>
</dbReference>
<feature type="transmembrane region" description="Helical" evidence="6">
    <location>
        <begin position="386"/>
        <end position="411"/>
    </location>
</feature>
<comment type="subcellular location">
    <subcellularLocation>
        <location evidence="1">Cell membrane</location>
        <topology evidence="1">Multi-pass membrane protein</topology>
    </subcellularLocation>
</comment>
<dbReference type="InterPro" id="IPR036259">
    <property type="entry name" value="MFS_trans_sf"/>
</dbReference>
<feature type="transmembrane region" description="Helical" evidence="6">
    <location>
        <begin position="417"/>
        <end position="436"/>
    </location>
</feature>
<keyword evidence="2" id="KW-0813">Transport</keyword>
<dbReference type="Proteomes" id="UP001597286">
    <property type="component" value="Unassembled WGS sequence"/>
</dbReference>
<dbReference type="InterPro" id="IPR050495">
    <property type="entry name" value="ATG22/LtaA_families"/>
</dbReference>
<dbReference type="Gene3D" id="1.20.1250.20">
    <property type="entry name" value="MFS general substrate transporter like domains"/>
    <property type="match status" value="1"/>
</dbReference>
<feature type="transmembrane region" description="Helical" evidence="6">
    <location>
        <begin position="98"/>
        <end position="116"/>
    </location>
</feature>
<feature type="transmembrane region" description="Helical" evidence="6">
    <location>
        <begin position="352"/>
        <end position="374"/>
    </location>
</feature>
<evidence type="ECO:0000256" key="4">
    <source>
        <dbReference type="ARBA" id="ARBA00022989"/>
    </source>
</evidence>
<feature type="transmembrane region" description="Helical" evidence="6">
    <location>
        <begin position="28"/>
        <end position="49"/>
    </location>
</feature>
<keyword evidence="5 6" id="KW-0472">Membrane</keyword>
<evidence type="ECO:0000313" key="8">
    <source>
        <dbReference type="EMBL" id="MFD1815510.1"/>
    </source>
</evidence>
<feature type="transmembrane region" description="Helical" evidence="6">
    <location>
        <begin position="163"/>
        <end position="184"/>
    </location>
</feature>
<keyword evidence="3 6" id="KW-0812">Transmembrane</keyword>
<dbReference type="PANTHER" id="PTHR23519">
    <property type="entry name" value="AUTOPHAGY-RELATED PROTEIN 22"/>
    <property type="match status" value="1"/>
</dbReference>
<dbReference type="PROSITE" id="PS50850">
    <property type="entry name" value="MFS"/>
    <property type="match status" value="1"/>
</dbReference>
<evidence type="ECO:0000256" key="5">
    <source>
        <dbReference type="ARBA" id="ARBA00023136"/>
    </source>
</evidence>
<dbReference type="InterPro" id="IPR020846">
    <property type="entry name" value="MFS_dom"/>
</dbReference>
<organism evidence="8 9">
    <name type="scientific">Rhodococcus gannanensis</name>
    <dbReference type="NCBI Taxonomy" id="1960308"/>
    <lineage>
        <taxon>Bacteria</taxon>
        <taxon>Bacillati</taxon>
        <taxon>Actinomycetota</taxon>
        <taxon>Actinomycetes</taxon>
        <taxon>Mycobacteriales</taxon>
        <taxon>Nocardiaceae</taxon>
        <taxon>Rhodococcus</taxon>
    </lineage>
</organism>
<evidence type="ECO:0000313" key="9">
    <source>
        <dbReference type="Proteomes" id="UP001597286"/>
    </source>
</evidence>
<evidence type="ECO:0000256" key="3">
    <source>
        <dbReference type="ARBA" id="ARBA00022692"/>
    </source>
</evidence>
<feature type="transmembrane region" description="Helical" evidence="6">
    <location>
        <begin position="275"/>
        <end position="292"/>
    </location>
</feature>
<accession>A0ABW4PAE5</accession>
<evidence type="ECO:0000256" key="1">
    <source>
        <dbReference type="ARBA" id="ARBA00004651"/>
    </source>
</evidence>
<feature type="transmembrane region" description="Helical" evidence="6">
    <location>
        <begin position="328"/>
        <end position="346"/>
    </location>
</feature>
<evidence type="ECO:0000256" key="2">
    <source>
        <dbReference type="ARBA" id="ARBA00022448"/>
    </source>
</evidence>
<feature type="transmembrane region" description="Helical" evidence="6">
    <location>
        <begin position="122"/>
        <end position="142"/>
    </location>
</feature>
<sequence>MSTAVDGGGAARGGGGAITRGQVFAWGLWDWSSAAFNAVIVTFVFSVYLTDAVGDDLPGSVSASSWLGWSLGAAGLAIALLAPVTGQRADAAGHRKRSLALLTTTVVGCMLAMYFVEDDHHYLWLGLVLLGVGSVLFELAQVPYFAMLRQVSRPDNIGRVSGFGWAMGYFGGIVLLLVCYFGFISGDGDTRGLLGVSTDGGMNIRIVVVLAAVWFAAFAIPVLFAVPELPRPPRAGEGPGFLGSYRVLWNDMRALWSTDRNTVGYLLASALFRDGLAGVFTFGAVLAVNVYGIASGDVLLFGVAANVVAALGALGAGRLDDRLGPKTVIVWSLGSMLAAGALLLAVSGPVGFWILGLVLCLFVGPAQSAARTFMARLSPHGQEGQMFGLYATTGRAVSFLSPTLFGLFAWMFSNDRAGILGLLVVLGAGLAALLVVRPPSESPTA</sequence>
<gene>
    <name evidence="8" type="ORF">ACFSJG_25105</name>
</gene>
<reference evidence="9" key="1">
    <citation type="journal article" date="2019" name="Int. J. Syst. Evol. Microbiol.">
        <title>The Global Catalogue of Microorganisms (GCM) 10K type strain sequencing project: providing services to taxonomists for standard genome sequencing and annotation.</title>
        <authorList>
            <consortium name="The Broad Institute Genomics Platform"/>
            <consortium name="The Broad Institute Genome Sequencing Center for Infectious Disease"/>
            <person name="Wu L."/>
            <person name="Ma J."/>
        </authorList>
    </citation>
    <scope>NUCLEOTIDE SEQUENCE [LARGE SCALE GENOMIC DNA]</scope>
    <source>
        <strain evidence="9">DT72</strain>
    </source>
</reference>
<dbReference type="SUPFAM" id="SSF103473">
    <property type="entry name" value="MFS general substrate transporter"/>
    <property type="match status" value="1"/>
</dbReference>
<comment type="caution">
    <text evidence="8">The sequence shown here is derived from an EMBL/GenBank/DDBJ whole genome shotgun (WGS) entry which is preliminary data.</text>
</comment>
<feature type="domain" description="Major facilitator superfamily (MFS) profile" evidence="7">
    <location>
        <begin position="30"/>
        <end position="439"/>
    </location>
</feature>